<dbReference type="RefSeq" id="WP_117597506.1">
    <property type="nucleotide sequence ID" value="NZ_CABMEZ010000002.1"/>
</dbReference>
<evidence type="ECO:0000256" key="1">
    <source>
        <dbReference type="ARBA" id="ARBA00004651"/>
    </source>
</evidence>
<feature type="transmembrane region" description="Helical" evidence="7">
    <location>
        <begin position="329"/>
        <end position="356"/>
    </location>
</feature>
<gene>
    <name evidence="9" type="ORF">DXB16_03890</name>
</gene>
<evidence type="ECO:0000256" key="6">
    <source>
        <dbReference type="ARBA" id="ARBA00038076"/>
    </source>
</evidence>
<dbReference type="InterPro" id="IPR003838">
    <property type="entry name" value="ABC3_permease_C"/>
</dbReference>
<dbReference type="PANTHER" id="PTHR30572:SF4">
    <property type="entry name" value="ABC TRANSPORTER PERMEASE YTRF"/>
    <property type="match status" value="1"/>
</dbReference>
<keyword evidence="4 7" id="KW-1133">Transmembrane helix</keyword>
<keyword evidence="2" id="KW-1003">Cell membrane</keyword>
<dbReference type="InterPro" id="IPR050250">
    <property type="entry name" value="Macrolide_Exporter_MacB"/>
</dbReference>
<comment type="similarity">
    <text evidence="6">Belongs to the ABC-4 integral membrane protein family.</text>
</comment>
<feature type="transmembrane region" description="Helical" evidence="7">
    <location>
        <begin position="25"/>
        <end position="48"/>
    </location>
</feature>
<keyword evidence="5 7" id="KW-0472">Membrane</keyword>
<dbReference type="AlphaFoldDB" id="A0A3E5GI60"/>
<dbReference type="GO" id="GO:0005886">
    <property type="term" value="C:plasma membrane"/>
    <property type="evidence" value="ECO:0007669"/>
    <property type="project" value="UniProtKB-SubCell"/>
</dbReference>
<keyword evidence="3 7" id="KW-0812">Transmembrane</keyword>
<protein>
    <submittedName>
        <fullName evidence="9">ABC transporter permease</fullName>
    </submittedName>
</protein>
<feature type="transmembrane region" description="Helical" evidence="7">
    <location>
        <begin position="749"/>
        <end position="778"/>
    </location>
</feature>
<dbReference type="Proteomes" id="UP000261285">
    <property type="component" value="Unassembled WGS sequence"/>
</dbReference>
<feature type="transmembrane region" description="Helical" evidence="7">
    <location>
        <begin position="368"/>
        <end position="390"/>
    </location>
</feature>
<comment type="subcellular location">
    <subcellularLocation>
        <location evidence="1">Cell membrane</location>
        <topology evidence="1">Multi-pass membrane protein</topology>
    </subcellularLocation>
</comment>
<accession>A0A3E5GI60</accession>
<evidence type="ECO:0000256" key="5">
    <source>
        <dbReference type="ARBA" id="ARBA00023136"/>
    </source>
</evidence>
<organism evidence="9 10">
    <name type="scientific">Dorea longicatena</name>
    <dbReference type="NCBI Taxonomy" id="88431"/>
    <lineage>
        <taxon>Bacteria</taxon>
        <taxon>Bacillati</taxon>
        <taxon>Bacillota</taxon>
        <taxon>Clostridia</taxon>
        <taxon>Lachnospirales</taxon>
        <taxon>Lachnospiraceae</taxon>
        <taxon>Dorea</taxon>
    </lineage>
</organism>
<evidence type="ECO:0000256" key="2">
    <source>
        <dbReference type="ARBA" id="ARBA00022475"/>
    </source>
</evidence>
<evidence type="ECO:0000259" key="8">
    <source>
        <dbReference type="Pfam" id="PF02687"/>
    </source>
</evidence>
<feature type="domain" description="ABC3 transporter permease C-terminal" evidence="8">
    <location>
        <begin position="759"/>
        <end position="865"/>
    </location>
</feature>
<feature type="transmembrane region" description="Helical" evidence="7">
    <location>
        <begin position="835"/>
        <end position="861"/>
    </location>
</feature>
<dbReference type="PANTHER" id="PTHR30572">
    <property type="entry name" value="MEMBRANE COMPONENT OF TRANSPORTER-RELATED"/>
    <property type="match status" value="1"/>
</dbReference>
<reference evidence="9 10" key="1">
    <citation type="submission" date="2018-08" db="EMBL/GenBank/DDBJ databases">
        <title>A genome reference for cultivated species of the human gut microbiota.</title>
        <authorList>
            <person name="Zou Y."/>
            <person name="Xue W."/>
            <person name="Luo G."/>
        </authorList>
    </citation>
    <scope>NUCLEOTIDE SEQUENCE [LARGE SCALE GENOMIC DNA]</scope>
    <source>
        <strain evidence="9 10">OM02-16</strain>
    </source>
</reference>
<evidence type="ECO:0000256" key="7">
    <source>
        <dbReference type="SAM" id="Phobius"/>
    </source>
</evidence>
<comment type="caution">
    <text evidence="9">The sequence shown here is derived from an EMBL/GenBank/DDBJ whole genome shotgun (WGS) entry which is preliminary data.</text>
</comment>
<name>A0A3E5GI60_9FIRM</name>
<feature type="transmembrane region" description="Helical" evidence="7">
    <location>
        <begin position="272"/>
        <end position="297"/>
    </location>
</feature>
<evidence type="ECO:0000256" key="3">
    <source>
        <dbReference type="ARBA" id="ARBA00022692"/>
    </source>
</evidence>
<sequence>MRVKNRKCIRRLSFKSLWASRKRNIIAICAIALTTLMFTSLFTIMLSVNSSYETYNFRQAGGYSDGSFKDLSREQADKIAAHKGIKASGERIVCGFSSSDVFGKVAAEVSYMDKNCTKWSYATPTTGKEPQKENEIAMDTTALRLLGVEPKLGTNVTITYQAGNGTDTGIPQTDSFILVGYWEYDDLMPVHYINVSKAYVDKINEKCIAAGDEALDIDLNVMLPSKLNIREQMEKIDTDLGYDWNTRDQENSARIGVNWGLTASSVSSDIDFSLVAAILAFFLLIIFTGYLIIYNIFQISVTGDIRFYGLLKTIGTTPRQLRHIITQEALFLCIIGIPVGLLLGYGIGAVLTPIALETTSIIGTKAAISSSPLIFIGSAVFAIITVFLSCRKPGKMAAKVSPVEAAKYTEGMTGKKKKRHSRGAKVYQMAFANLGRNKKKTILVVVSLTLSVTLLNVLFSLVNGFDMDKYVDRSTCADFIVSSTDYFRYNTADEYIGADTIDEIKENTDETVSGSGYDLADISPMMWMETDQYSKLAENYLSGKELQEEISHYEQKGDSILVDVSIEGFDDGLFDKLTVVKGSLEPLSDPDSHAIAVAVSTDDYGNIVNLDNYPELGDTYTVNYQIGYDIDSRTGERADQQTTPEEYLEYHEEEAKEVEYSVCALVTVPDSISFRYTSLGYSMVLPVEKLKEDSGTDVIPKFYMFDTPDSQAEASAEQYLQKLTAGDTSTLMYESKASIRREFTRFKNMFLICGGALCAIIGLVGILNFFNAIMTGILSRKREFAVLQSVGMTKRQLKLMLIYEGLFYAVGSIIASLILSVVLSPMLGNMMSAMFWFVTYHFTIMPVILIIPVFLLLGWLIPAVLYHAGKRQSIVENLREL</sequence>
<feature type="transmembrane region" description="Helical" evidence="7">
    <location>
        <begin position="442"/>
        <end position="462"/>
    </location>
</feature>
<evidence type="ECO:0000313" key="10">
    <source>
        <dbReference type="Proteomes" id="UP000261285"/>
    </source>
</evidence>
<evidence type="ECO:0000313" key="9">
    <source>
        <dbReference type="EMBL" id="RGO34636.1"/>
    </source>
</evidence>
<dbReference type="GO" id="GO:0022857">
    <property type="term" value="F:transmembrane transporter activity"/>
    <property type="evidence" value="ECO:0007669"/>
    <property type="project" value="TreeGrafter"/>
</dbReference>
<proteinExistence type="inferred from homology"/>
<feature type="transmembrane region" description="Helical" evidence="7">
    <location>
        <begin position="799"/>
        <end position="823"/>
    </location>
</feature>
<dbReference type="EMBL" id="QSVN01000002">
    <property type="protein sequence ID" value="RGO34636.1"/>
    <property type="molecule type" value="Genomic_DNA"/>
</dbReference>
<feature type="domain" description="ABC3 transporter permease C-terminal" evidence="8">
    <location>
        <begin position="280"/>
        <end position="402"/>
    </location>
</feature>
<evidence type="ECO:0000256" key="4">
    <source>
        <dbReference type="ARBA" id="ARBA00022989"/>
    </source>
</evidence>
<dbReference type="Pfam" id="PF02687">
    <property type="entry name" value="FtsX"/>
    <property type="match status" value="2"/>
</dbReference>